<protein>
    <submittedName>
        <fullName evidence="1">Uncharacterized protein</fullName>
    </submittedName>
</protein>
<keyword evidence="2" id="KW-1185">Reference proteome</keyword>
<accession>A0A1Y3B523</accession>
<name>A0A1Y3B523_EURMA</name>
<dbReference type="AlphaFoldDB" id="A0A1Y3B523"/>
<gene>
    <name evidence="1" type="ORF">BLA29_006535</name>
</gene>
<sequence>MIRFIQVLSKHIKKVIRERIEIRDILRNSDFVKIISIQQPQQQQSLNINNDEDFFLLIDNNNTHNNIDDNNGGQDNPLCIPKYFIDNFEKPVAVDIYTVFEFPQLSTIAKNFFISLYLISDELSMQEVCEIFSII</sequence>
<organism evidence="1 2">
    <name type="scientific">Euroglyphus maynei</name>
    <name type="common">Mayne's house dust mite</name>
    <dbReference type="NCBI Taxonomy" id="6958"/>
    <lineage>
        <taxon>Eukaryota</taxon>
        <taxon>Metazoa</taxon>
        <taxon>Ecdysozoa</taxon>
        <taxon>Arthropoda</taxon>
        <taxon>Chelicerata</taxon>
        <taxon>Arachnida</taxon>
        <taxon>Acari</taxon>
        <taxon>Acariformes</taxon>
        <taxon>Sarcoptiformes</taxon>
        <taxon>Astigmata</taxon>
        <taxon>Psoroptidia</taxon>
        <taxon>Analgoidea</taxon>
        <taxon>Pyroglyphidae</taxon>
        <taxon>Pyroglyphinae</taxon>
        <taxon>Euroglyphus</taxon>
    </lineage>
</organism>
<dbReference type="Proteomes" id="UP000194236">
    <property type="component" value="Unassembled WGS sequence"/>
</dbReference>
<evidence type="ECO:0000313" key="2">
    <source>
        <dbReference type="Proteomes" id="UP000194236"/>
    </source>
</evidence>
<proteinExistence type="predicted"/>
<comment type="caution">
    <text evidence="1">The sequence shown here is derived from an EMBL/GenBank/DDBJ whole genome shotgun (WGS) entry which is preliminary data.</text>
</comment>
<reference evidence="1 2" key="1">
    <citation type="submission" date="2017-03" db="EMBL/GenBank/DDBJ databases">
        <title>Genome Survey of Euroglyphus maynei.</title>
        <authorList>
            <person name="Arlian L.G."/>
            <person name="Morgan M.S."/>
            <person name="Rider S.D."/>
        </authorList>
    </citation>
    <scope>NUCLEOTIDE SEQUENCE [LARGE SCALE GENOMIC DNA]</scope>
    <source>
        <strain evidence="1">Arlian Lab</strain>
        <tissue evidence="1">Whole body</tissue>
    </source>
</reference>
<dbReference type="EMBL" id="MUJZ01047313">
    <property type="protein sequence ID" value="OTF74385.1"/>
    <property type="molecule type" value="Genomic_DNA"/>
</dbReference>
<evidence type="ECO:0000313" key="1">
    <source>
        <dbReference type="EMBL" id="OTF74385.1"/>
    </source>
</evidence>